<feature type="transmembrane region" description="Helical" evidence="1">
    <location>
        <begin position="6"/>
        <end position="23"/>
    </location>
</feature>
<dbReference type="AlphaFoldDB" id="M3I1U0"/>
<keyword evidence="1" id="KW-1133">Transmembrane helix</keyword>
<protein>
    <submittedName>
        <fullName evidence="2">Uncharacterized protein</fullName>
    </submittedName>
</protein>
<organism evidence="2 3">
    <name type="scientific">Leptospira interrogans serovar Grippotyphosa str. LT2186</name>
    <dbReference type="NCBI Taxonomy" id="1001599"/>
    <lineage>
        <taxon>Bacteria</taxon>
        <taxon>Pseudomonadati</taxon>
        <taxon>Spirochaetota</taxon>
        <taxon>Spirochaetia</taxon>
        <taxon>Leptospirales</taxon>
        <taxon>Leptospiraceae</taxon>
        <taxon>Leptospira</taxon>
    </lineage>
</organism>
<comment type="caution">
    <text evidence="2">The sequence shown here is derived from an EMBL/GenBank/DDBJ whole genome shotgun (WGS) entry which is preliminary data.</text>
</comment>
<proteinExistence type="predicted"/>
<evidence type="ECO:0000256" key="1">
    <source>
        <dbReference type="SAM" id="Phobius"/>
    </source>
</evidence>
<evidence type="ECO:0000313" key="3">
    <source>
        <dbReference type="Proteomes" id="UP000011776"/>
    </source>
</evidence>
<name>M3I1U0_LEPIR</name>
<sequence length="45" mass="5579">MIFRRLIYSIFLIFWLFNLFSILRYEAKKNFQKNGSLKKQTSVFK</sequence>
<keyword evidence="1" id="KW-0812">Transmembrane</keyword>
<dbReference type="BioCyc" id="LINT1001599:G11K9-4144-MONOMER"/>
<accession>M3I1U0</accession>
<reference evidence="2 3" key="1">
    <citation type="submission" date="2013-02" db="EMBL/GenBank/DDBJ databases">
        <authorList>
            <person name="Harkins D.M."/>
            <person name="Durkin A.S."/>
            <person name="Brinkac L.M."/>
            <person name="Haft D.H."/>
            <person name="Selengut J.D."/>
            <person name="Sanka R."/>
            <person name="DePew J."/>
            <person name="Purushe J."/>
            <person name="Tulsiani S.M."/>
            <person name="Graham G.C."/>
            <person name="Burns M.-A."/>
            <person name="Dohnt M.F."/>
            <person name="Smythe L.D."/>
            <person name="McKay D.B."/>
            <person name="Craig S.B."/>
            <person name="Vinetz J.M."/>
            <person name="Sutton G.G."/>
            <person name="Nierman W.C."/>
            <person name="Fouts D.E."/>
        </authorList>
    </citation>
    <scope>NUCLEOTIDE SEQUENCE [LARGE SCALE GENOMIC DNA]</scope>
    <source>
        <strain evidence="2 3">LT2186</strain>
    </source>
</reference>
<dbReference type="Proteomes" id="UP000011776">
    <property type="component" value="Unassembled WGS sequence"/>
</dbReference>
<keyword evidence="1" id="KW-0472">Membrane</keyword>
<gene>
    <name evidence="2" type="ORF">LEP1GSC151_2433</name>
</gene>
<evidence type="ECO:0000313" key="2">
    <source>
        <dbReference type="EMBL" id="EMG09892.1"/>
    </source>
</evidence>
<dbReference type="EMBL" id="AFME02000295">
    <property type="protein sequence ID" value="EMG09892.1"/>
    <property type="molecule type" value="Genomic_DNA"/>
</dbReference>